<organism evidence="3 4">
    <name type="scientific">Lentinula aciculospora</name>
    <dbReference type="NCBI Taxonomy" id="153920"/>
    <lineage>
        <taxon>Eukaryota</taxon>
        <taxon>Fungi</taxon>
        <taxon>Dikarya</taxon>
        <taxon>Basidiomycota</taxon>
        <taxon>Agaricomycotina</taxon>
        <taxon>Agaricomycetes</taxon>
        <taxon>Agaricomycetidae</taxon>
        <taxon>Agaricales</taxon>
        <taxon>Marasmiineae</taxon>
        <taxon>Omphalotaceae</taxon>
        <taxon>Lentinula</taxon>
    </lineage>
</organism>
<gene>
    <name evidence="3" type="ORF">J3R30DRAFT_709757</name>
</gene>
<keyword evidence="2" id="KW-1133">Transmembrane helix</keyword>
<evidence type="ECO:0000313" key="3">
    <source>
        <dbReference type="EMBL" id="KAJ4473708.1"/>
    </source>
</evidence>
<keyword evidence="2" id="KW-0812">Transmembrane</keyword>
<keyword evidence="4" id="KW-1185">Reference proteome</keyword>
<evidence type="ECO:0000256" key="2">
    <source>
        <dbReference type="SAM" id="Phobius"/>
    </source>
</evidence>
<dbReference type="EMBL" id="JAOTPV010000017">
    <property type="protein sequence ID" value="KAJ4473708.1"/>
    <property type="molecule type" value="Genomic_DNA"/>
</dbReference>
<reference evidence="3" key="1">
    <citation type="submission" date="2022-08" db="EMBL/GenBank/DDBJ databases">
        <title>A Global Phylogenomic Analysis of the Shiitake Genus Lentinula.</title>
        <authorList>
            <consortium name="DOE Joint Genome Institute"/>
            <person name="Sierra-Patev S."/>
            <person name="Min B."/>
            <person name="Naranjo-Ortiz M."/>
            <person name="Looney B."/>
            <person name="Konkel Z."/>
            <person name="Slot J.C."/>
            <person name="Sakamoto Y."/>
            <person name="Steenwyk J.L."/>
            <person name="Rokas A."/>
            <person name="Carro J."/>
            <person name="Camarero S."/>
            <person name="Ferreira P."/>
            <person name="Molpeceres G."/>
            <person name="Ruiz-Duenas F.J."/>
            <person name="Serrano A."/>
            <person name="Henrissat B."/>
            <person name="Drula E."/>
            <person name="Hughes K.W."/>
            <person name="Mata J.L."/>
            <person name="Ishikawa N.K."/>
            <person name="Vargas-Isla R."/>
            <person name="Ushijima S."/>
            <person name="Smith C.A."/>
            <person name="Ahrendt S."/>
            <person name="Andreopoulos W."/>
            <person name="He G."/>
            <person name="Labutti K."/>
            <person name="Lipzen A."/>
            <person name="Ng V."/>
            <person name="Riley R."/>
            <person name="Sandor L."/>
            <person name="Barry K."/>
            <person name="Martinez A.T."/>
            <person name="Xiao Y."/>
            <person name="Gibbons J.G."/>
            <person name="Terashima K."/>
            <person name="Grigoriev I.V."/>
            <person name="Hibbett D.S."/>
        </authorList>
    </citation>
    <scope>NUCLEOTIDE SEQUENCE</scope>
    <source>
        <strain evidence="3">JLM2183</strain>
    </source>
</reference>
<keyword evidence="2" id="KW-0472">Membrane</keyword>
<feature type="transmembrane region" description="Helical" evidence="2">
    <location>
        <begin position="278"/>
        <end position="298"/>
    </location>
</feature>
<proteinExistence type="predicted"/>
<dbReference type="Proteomes" id="UP001150266">
    <property type="component" value="Unassembled WGS sequence"/>
</dbReference>
<name>A0A9W9A645_9AGAR</name>
<feature type="region of interest" description="Disordered" evidence="1">
    <location>
        <begin position="1"/>
        <end position="155"/>
    </location>
</feature>
<accession>A0A9W9A645</accession>
<protein>
    <submittedName>
        <fullName evidence="3">Uncharacterized protein</fullName>
    </submittedName>
</protein>
<feature type="compositionally biased region" description="Low complexity" evidence="1">
    <location>
        <begin position="12"/>
        <end position="24"/>
    </location>
</feature>
<feature type="region of interest" description="Disordered" evidence="1">
    <location>
        <begin position="209"/>
        <end position="259"/>
    </location>
</feature>
<evidence type="ECO:0000313" key="4">
    <source>
        <dbReference type="Proteomes" id="UP001150266"/>
    </source>
</evidence>
<feature type="compositionally biased region" description="Polar residues" evidence="1">
    <location>
        <begin position="248"/>
        <end position="258"/>
    </location>
</feature>
<evidence type="ECO:0000256" key="1">
    <source>
        <dbReference type="SAM" id="MobiDB-lite"/>
    </source>
</evidence>
<dbReference type="AlphaFoldDB" id="A0A9W9A645"/>
<feature type="compositionally biased region" description="Pro residues" evidence="1">
    <location>
        <begin position="25"/>
        <end position="35"/>
    </location>
</feature>
<feature type="compositionally biased region" description="Polar residues" evidence="1">
    <location>
        <begin position="1"/>
        <end position="11"/>
    </location>
</feature>
<feature type="compositionally biased region" description="Polar residues" evidence="1">
    <location>
        <begin position="209"/>
        <end position="233"/>
    </location>
</feature>
<sequence length="315" mass="34452">MHQHSYWQNQAHPNARYPPNHYPNHYPPQNAPKPSPSFRSQAELGFELPPVRPAQGRQVPAQPQQRPSPRGAPPLPSLMQGRPRPQSMGYPQTNNGYAPPMPANPGAVGIPPQLARSSSSSPTRKPLPAPAPAGGHRPLTVTQSSGFAPLPPNRPQSMDLSAFSRFNQERMASGAISAGTVMNAGLVKAFPNAYPTQRSQYQHQNLATTIPSAPPTQHTHPLQTSNSESTATPTRRRESPPKFLGNSGAYSSRNNSPEKGNFLPRNQILLFRRPPVQLYASGTLYLTINSLLLVLALIRYQLQRLNSCRCGREAL</sequence>
<comment type="caution">
    <text evidence="3">The sequence shown here is derived from an EMBL/GenBank/DDBJ whole genome shotgun (WGS) entry which is preliminary data.</text>
</comment>